<protein>
    <recommendedName>
        <fullName evidence="1">HD-CE domain-containing protein</fullName>
    </recommendedName>
</protein>
<evidence type="ECO:0000259" key="1">
    <source>
        <dbReference type="Pfam" id="PF24391"/>
    </source>
</evidence>
<proteinExistence type="predicted"/>
<reference evidence="2" key="1">
    <citation type="submission" date="2021-01" db="EMBL/GenBank/DDBJ databases">
        <title>Genome public.</title>
        <authorList>
            <person name="Liu C."/>
            <person name="Sun Q."/>
        </authorList>
    </citation>
    <scope>NUCLEOTIDE SEQUENCE</scope>
    <source>
        <strain evidence="2">M6</strain>
    </source>
</reference>
<dbReference type="Pfam" id="PF24391">
    <property type="entry name" value="HD-CE"/>
    <property type="match status" value="1"/>
</dbReference>
<keyword evidence="3" id="KW-1185">Reference proteome</keyword>
<dbReference type="RefSeq" id="WP_207752124.1">
    <property type="nucleotide sequence ID" value="NZ_JAEQMG010000040.1"/>
</dbReference>
<gene>
    <name evidence="2" type="ORF">JKK62_03080</name>
</gene>
<accession>A0A934U2I0</accession>
<organism evidence="2 3">
    <name type="scientific">Ruminococcus difficilis</name>
    <dbReference type="NCBI Taxonomy" id="2763069"/>
    <lineage>
        <taxon>Bacteria</taxon>
        <taxon>Bacillati</taxon>
        <taxon>Bacillota</taxon>
        <taxon>Clostridia</taxon>
        <taxon>Eubacteriales</taxon>
        <taxon>Oscillospiraceae</taxon>
        <taxon>Ruminococcus</taxon>
    </lineage>
</organism>
<dbReference type="InterPro" id="IPR056471">
    <property type="entry name" value="HD-CE"/>
</dbReference>
<evidence type="ECO:0000313" key="2">
    <source>
        <dbReference type="EMBL" id="MBK6087642.1"/>
    </source>
</evidence>
<dbReference type="EMBL" id="JAEQMG010000040">
    <property type="protein sequence ID" value="MBK6087642.1"/>
    <property type="molecule type" value="Genomic_DNA"/>
</dbReference>
<feature type="domain" description="HD-CE" evidence="1">
    <location>
        <begin position="54"/>
        <end position="137"/>
    </location>
</feature>
<dbReference type="Proteomes" id="UP000633365">
    <property type="component" value="Unassembled WGS sequence"/>
</dbReference>
<dbReference type="AlphaFoldDB" id="A0A934U2I0"/>
<name>A0A934U2I0_9FIRM</name>
<comment type="caution">
    <text evidence="2">The sequence shown here is derived from an EMBL/GenBank/DDBJ whole genome shotgun (WGS) entry which is preliminary data.</text>
</comment>
<evidence type="ECO:0000313" key="3">
    <source>
        <dbReference type="Proteomes" id="UP000633365"/>
    </source>
</evidence>
<sequence>MMDLLQDLPKSKLLEALQNRTSDFERKSFKDLCCAIYEFRRKVSLELKQINVLFPEYTPHDEDYHIANLFRISDILLENTYERLNTTELLLLVAAMYGHDWGMAVSKSERYYIATKKKQESAPEIILLDDEFDRFEDLSQSINQRLYLALMMK</sequence>